<comment type="caution">
    <text evidence="7">The sequence shown here is derived from an EMBL/GenBank/DDBJ whole genome shotgun (WGS) entry which is preliminary data.</text>
</comment>
<dbReference type="GO" id="GO:0005737">
    <property type="term" value="C:cytoplasm"/>
    <property type="evidence" value="ECO:0007669"/>
    <property type="project" value="TreeGrafter"/>
</dbReference>
<proteinExistence type="inferred from homology"/>
<dbReference type="EMBL" id="QKNY01000018">
    <property type="protein sequence ID" value="RJX42475.1"/>
    <property type="molecule type" value="Genomic_DNA"/>
</dbReference>
<dbReference type="InterPro" id="IPR006678">
    <property type="entry name" value="tRNA_intron_Endonuc_N"/>
</dbReference>
<comment type="catalytic activity">
    <reaction evidence="4">
        <text>pretRNA = a 3'-half-tRNA molecule with a 5'-OH end + a 5'-half-tRNA molecule with a 2',3'-cyclic phosphate end + an intron with a 2',3'-cyclic phosphate and a 5'-hydroxyl terminus.</text>
        <dbReference type="EC" id="4.6.1.16"/>
    </reaction>
</comment>
<dbReference type="Proteomes" id="UP000276588">
    <property type="component" value="Unassembled WGS sequence"/>
</dbReference>
<evidence type="ECO:0000313" key="8">
    <source>
        <dbReference type="Proteomes" id="UP000276588"/>
    </source>
</evidence>
<comment type="function">
    <text evidence="3">Endonuclease that removes tRNA introns. Cleaves pre-tRNA at the 5'- and 3'-splice sites to release the intron. The products are an intron and two tRNA half-molecules bearing 2',3' cyclic phosphate and 5'-OH termini. Recognizes a pseudosymmetric substrate in which 2 bulged loops of 3 bases are separated by a stem of 4 bp.</text>
</comment>
<feature type="active site" evidence="4">
    <location>
        <position position="328"/>
    </location>
</feature>
<dbReference type="HAMAP" id="MF_01834">
    <property type="entry name" value="EndA_long"/>
    <property type="match status" value="1"/>
</dbReference>
<dbReference type="SUPFAM" id="SSF53032">
    <property type="entry name" value="tRNA-intron endonuclease catalytic domain-like"/>
    <property type="match status" value="2"/>
</dbReference>
<protein>
    <recommendedName>
        <fullName evidence="4">tRNA-splicing endonuclease</fullName>
        <ecNumber evidence="4">4.6.1.16</ecNumber>
    </recommendedName>
    <alternativeName>
        <fullName evidence="4">tRNA-intron endonuclease</fullName>
    </alternativeName>
</protein>
<feature type="domain" description="tRNA intron endonuclease catalytic" evidence="5">
    <location>
        <begin position="287"/>
        <end position="374"/>
    </location>
</feature>
<dbReference type="InterPro" id="IPR011856">
    <property type="entry name" value="tRNA_endonuc-like_dom_sf"/>
</dbReference>
<keyword evidence="8" id="KW-1185">Reference proteome</keyword>
<feature type="domain" description="tRNA intron endonuclease N-terminal" evidence="6">
    <location>
        <begin position="1"/>
        <end position="70"/>
    </location>
</feature>
<evidence type="ECO:0000256" key="4">
    <source>
        <dbReference type="HAMAP-Rule" id="MF_01834"/>
    </source>
</evidence>
<feature type="active site" evidence="4">
    <location>
        <position position="359"/>
    </location>
</feature>
<dbReference type="NCBIfam" id="TIGR00324">
    <property type="entry name" value="endA"/>
    <property type="match status" value="1"/>
</dbReference>
<evidence type="ECO:0000256" key="1">
    <source>
        <dbReference type="ARBA" id="ARBA00022694"/>
    </source>
</evidence>
<keyword evidence="2 4" id="KW-0456">Lyase</keyword>
<feature type="active site" evidence="4">
    <location>
        <position position="317"/>
    </location>
</feature>
<dbReference type="NCBIfam" id="NF006794">
    <property type="entry name" value="PRK09300.1-1"/>
    <property type="match status" value="1"/>
</dbReference>
<dbReference type="Pfam" id="PF01974">
    <property type="entry name" value="tRNA_int_endo"/>
    <property type="match status" value="1"/>
</dbReference>
<name>A0A3A6Q5M5_9EURY</name>
<dbReference type="InterPro" id="IPR036167">
    <property type="entry name" value="tRNA_intron_Endo_cat-like_sf"/>
</dbReference>
<dbReference type="Gene3D" id="3.40.1170.20">
    <property type="entry name" value="tRNA intron endonuclease, N-terminal domain"/>
    <property type="match status" value="2"/>
</dbReference>
<organism evidence="7 8">
    <name type="scientific">Halonotius aquaticus</name>
    <dbReference type="NCBI Taxonomy" id="2216978"/>
    <lineage>
        <taxon>Archaea</taxon>
        <taxon>Methanobacteriati</taxon>
        <taxon>Methanobacteriota</taxon>
        <taxon>Stenosarchaea group</taxon>
        <taxon>Halobacteria</taxon>
        <taxon>Halobacteriales</taxon>
        <taxon>Haloferacaceae</taxon>
        <taxon>Halonotius</taxon>
    </lineage>
</organism>
<dbReference type="InterPro" id="IPR006677">
    <property type="entry name" value="tRNA_intron_Endonuc_cat-like"/>
</dbReference>
<evidence type="ECO:0000259" key="6">
    <source>
        <dbReference type="Pfam" id="PF02778"/>
    </source>
</evidence>
<accession>A0A3A6Q5M5</accession>
<comment type="similarity">
    <text evidence="4">Belongs to the tRNA-intron endonuclease family. Archaeal long subfamily.</text>
</comment>
<keyword evidence="1 4" id="KW-0819">tRNA processing</keyword>
<dbReference type="SUPFAM" id="SSF55267">
    <property type="entry name" value="tRNA-intron endonuclease N-terminal domain-like"/>
    <property type="match status" value="2"/>
</dbReference>
<dbReference type="EC" id="4.6.1.16" evidence="4"/>
<comment type="subunit">
    <text evidence="4">Homodimer.</text>
</comment>
<dbReference type="InterPro" id="IPR023516">
    <property type="entry name" value="tRNA_splic_arch_long"/>
</dbReference>
<dbReference type="Pfam" id="PF02778">
    <property type="entry name" value="tRNA_int_endo_N"/>
    <property type="match status" value="2"/>
</dbReference>
<dbReference type="RefSeq" id="WP_120103784.1">
    <property type="nucleotide sequence ID" value="NZ_QKNY01000018.1"/>
</dbReference>
<feature type="domain" description="tRNA intron endonuclease N-terminal" evidence="6">
    <location>
        <begin position="186"/>
        <end position="246"/>
    </location>
</feature>
<dbReference type="GO" id="GO:0000213">
    <property type="term" value="F:tRNA-intron lyase activity"/>
    <property type="evidence" value="ECO:0007669"/>
    <property type="project" value="UniProtKB-UniRule"/>
</dbReference>
<dbReference type="InterPro" id="IPR006676">
    <property type="entry name" value="tRNA_splic"/>
</dbReference>
<dbReference type="Gene3D" id="3.40.1350.10">
    <property type="match status" value="2"/>
</dbReference>
<gene>
    <name evidence="4 7" type="primary">endA</name>
    <name evidence="7" type="ORF">DM826_12650</name>
</gene>
<comment type="function">
    <text evidence="4">Endonuclease that removes tRNA introns. Cleaves pre-tRNA at the 5' and 3' splice sites to release the intron. The products are an intron and two tRNA half-molecules bearing 2',3' cyclic phosphate and 5'-OH termini. Recognizes a pseudosymmetric substrate in which 2 bulged loops of 3 bases are separated by a stem of 4 bp.</text>
</comment>
<dbReference type="GO" id="GO:0003676">
    <property type="term" value="F:nucleic acid binding"/>
    <property type="evidence" value="ECO:0007669"/>
    <property type="project" value="InterPro"/>
</dbReference>
<dbReference type="AlphaFoldDB" id="A0A3A6Q5M5"/>
<evidence type="ECO:0000256" key="3">
    <source>
        <dbReference type="ARBA" id="ARBA00024798"/>
    </source>
</evidence>
<reference evidence="7 8" key="1">
    <citation type="submission" date="2018-06" db="EMBL/GenBank/DDBJ databases">
        <title>Halonotius sp. F13-13 a new haloarchaeeon isolated from a solar saltern from Isla Cristina, Huelva, Spain.</title>
        <authorList>
            <person name="Duran-Viseras A."/>
            <person name="Sanchez-Porro C."/>
            <person name="Ventosa A."/>
        </authorList>
    </citation>
    <scope>NUCLEOTIDE SEQUENCE [LARGE SCALE GENOMIC DNA]</scope>
    <source>
        <strain evidence="7 8">F13-13</strain>
    </source>
</reference>
<evidence type="ECO:0000256" key="2">
    <source>
        <dbReference type="ARBA" id="ARBA00023239"/>
    </source>
</evidence>
<dbReference type="OrthoDB" id="46045at2157"/>
<dbReference type="InterPro" id="IPR036740">
    <property type="entry name" value="tRNA_intron_Endonuc_N_sf"/>
</dbReference>
<dbReference type="PANTHER" id="PTHR21227">
    <property type="entry name" value="TRNA-SPLICING ENDONUCLEASE SUBUNIT SEN2"/>
    <property type="match status" value="1"/>
</dbReference>
<dbReference type="GO" id="GO:0006388">
    <property type="term" value="P:tRNA splicing, via endonucleolytic cleavage and ligation"/>
    <property type="evidence" value="ECO:0007669"/>
    <property type="project" value="UniProtKB-UniRule"/>
</dbReference>
<sequence>MDGHLRNGVVEVGGNARQQFHDARGYGRPADGNEIRLARVEAAHLLLRGDLTAVVDHDGSADRLSFEEFFVASAAAAERFALRFLVYADLRDRGFYLAPARAGWPGAAEADNDLIDLIVPPRGTKPGDSEPAYRIAVVGERESLPADELANLTLAVVDEESEISYLETATPEFDGGTTYSLPAGITGSLIGDRVVVWDAPDGFYDHGFYGQPLEVREAIIDTAVQLSLVEAAALAAEGQLVLDDADDDQSEATTFTATEIAGDTSPDSPASYTAIRKQGRRVEGERFDRRLAVYRMLRDRQVVPKTGYKFGADFRTYNTVESVEDLPHSERLVRVVETDHAFDPRELSLDVRLAGGVRKRMVFALTGANGEIDWLSVSRLTP</sequence>
<dbReference type="PANTHER" id="PTHR21227:SF0">
    <property type="entry name" value="TRNA-SPLICING ENDONUCLEASE SUBUNIT SEN2"/>
    <property type="match status" value="1"/>
</dbReference>
<evidence type="ECO:0000259" key="5">
    <source>
        <dbReference type="Pfam" id="PF01974"/>
    </source>
</evidence>
<evidence type="ECO:0000313" key="7">
    <source>
        <dbReference type="EMBL" id="RJX42475.1"/>
    </source>
</evidence>
<dbReference type="CDD" id="cd22363">
    <property type="entry name" value="tRNA-intron_lyase_C"/>
    <property type="match status" value="1"/>
</dbReference>